<dbReference type="InterPro" id="IPR050624">
    <property type="entry name" value="HTH-type_Tx_Regulator"/>
</dbReference>
<dbReference type="PANTHER" id="PTHR43479:SF11">
    <property type="entry name" value="ACREF_ENVCD OPERON REPRESSOR-RELATED"/>
    <property type="match status" value="1"/>
</dbReference>
<dbReference type="InterPro" id="IPR009057">
    <property type="entry name" value="Homeodomain-like_sf"/>
</dbReference>
<dbReference type="PANTHER" id="PTHR43479">
    <property type="entry name" value="ACREF/ENVCD OPERON REPRESSOR-RELATED"/>
    <property type="match status" value="1"/>
</dbReference>
<keyword evidence="1" id="KW-0805">Transcription regulation</keyword>
<dbReference type="InterPro" id="IPR036271">
    <property type="entry name" value="Tet_transcr_reg_TetR-rel_C_sf"/>
</dbReference>
<feature type="domain" description="HTH tetR-type" evidence="5">
    <location>
        <begin position="2"/>
        <end position="62"/>
    </location>
</feature>
<accession>A0A7C5MDC4</accession>
<evidence type="ECO:0000256" key="1">
    <source>
        <dbReference type="ARBA" id="ARBA00023015"/>
    </source>
</evidence>
<dbReference type="FunFam" id="1.10.10.60:FF:000141">
    <property type="entry name" value="TetR family transcriptional regulator"/>
    <property type="match status" value="1"/>
</dbReference>
<dbReference type="EMBL" id="DRTV01000077">
    <property type="protein sequence ID" value="HHF57980.1"/>
    <property type="molecule type" value="Genomic_DNA"/>
</dbReference>
<dbReference type="GO" id="GO:0003677">
    <property type="term" value="F:DNA binding"/>
    <property type="evidence" value="ECO:0007669"/>
    <property type="project" value="UniProtKB-UniRule"/>
</dbReference>
<dbReference type="PROSITE" id="PS50977">
    <property type="entry name" value="HTH_TETR_2"/>
    <property type="match status" value="1"/>
</dbReference>
<organism evidence="6">
    <name type="scientific">candidate division WOR-3 bacterium</name>
    <dbReference type="NCBI Taxonomy" id="2052148"/>
    <lineage>
        <taxon>Bacteria</taxon>
        <taxon>Bacteria division WOR-3</taxon>
    </lineage>
</organism>
<keyword evidence="2 4" id="KW-0238">DNA-binding</keyword>
<comment type="caution">
    <text evidence="6">The sequence shown here is derived from an EMBL/GenBank/DDBJ whole genome shotgun (WGS) entry which is preliminary data.</text>
</comment>
<reference evidence="6" key="1">
    <citation type="journal article" date="2020" name="mSystems">
        <title>Genome- and Community-Level Interaction Insights into Carbon Utilization and Element Cycling Functions of Hydrothermarchaeota in Hydrothermal Sediment.</title>
        <authorList>
            <person name="Zhou Z."/>
            <person name="Liu Y."/>
            <person name="Xu W."/>
            <person name="Pan J."/>
            <person name="Luo Z.H."/>
            <person name="Li M."/>
        </authorList>
    </citation>
    <scope>NUCLEOTIDE SEQUENCE [LARGE SCALE GENOMIC DNA]</scope>
    <source>
        <strain evidence="6">HyVt-94</strain>
    </source>
</reference>
<dbReference type="Proteomes" id="UP000886014">
    <property type="component" value="Unassembled WGS sequence"/>
</dbReference>
<dbReference type="Pfam" id="PF17932">
    <property type="entry name" value="TetR_C_24"/>
    <property type="match status" value="1"/>
</dbReference>
<evidence type="ECO:0000313" key="6">
    <source>
        <dbReference type="EMBL" id="HHF57980.1"/>
    </source>
</evidence>
<evidence type="ECO:0000259" key="5">
    <source>
        <dbReference type="PROSITE" id="PS50977"/>
    </source>
</evidence>
<protein>
    <submittedName>
        <fullName evidence="6">TetR/AcrR family transcriptional regulator</fullName>
    </submittedName>
</protein>
<dbReference type="Gene3D" id="1.10.10.60">
    <property type="entry name" value="Homeodomain-like"/>
    <property type="match status" value="1"/>
</dbReference>
<evidence type="ECO:0000256" key="4">
    <source>
        <dbReference type="PROSITE-ProRule" id="PRU00335"/>
    </source>
</evidence>
<dbReference type="SUPFAM" id="SSF46689">
    <property type="entry name" value="Homeodomain-like"/>
    <property type="match status" value="1"/>
</dbReference>
<dbReference type="Gene3D" id="1.10.357.10">
    <property type="entry name" value="Tetracycline Repressor, domain 2"/>
    <property type="match status" value="1"/>
</dbReference>
<dbReference type="PRINTS" id="PR00455">
    <property type="entry name" value="HTHTETR"/>
</dbReference>
<evidence type="ECO:0000256" key="2">
    <source>
        <dbReference type="ARBA" id="ARBA00023125"/>
    </source>
</evidence>
<dbReference type="InterPro" id="IPR041490">
    <property type="entry name" value="KstR2_TetR_C"/>
</dbReference>
<dbReference type="InterPro" id="IPR001647">
    <property type="entry name" value="HTH_TetR"/>
</dbReference>
<dbReference type="AlphaFoldDB" id="A0A7C5MDC4"/>
<feature type="DNA-binding region" description="H-T-H motif" evidence="4">
    <location>
        <begin position="25"/>
        <end position="44"/>
    </location>
</feature>
<gene>
    <name evidence="6" type="ORF">ENL41_00975</name>
</gene>
<name>A0A7C5MDC4_UNCW3</name>
<sequence length="195" mass="22641">MKDTRNQILDAAKRVITQKGFHGSTMEDIAKAAGVAKGTSYLYFKSKIELYLAVMEREFDYITSCFEEIIKSRIPVLKKIEGIISFFIEYMKENRDFVFSLMYEPPLIKMNKDVIHKRYRNKIDNIRHKFIEVLEEGIRRGDIIKEDPEVLADVIFGAIVRPVIQFVIRKKTGDIDSLKFKIMNILTKGIVRKGG</sequence>
<dbReference type="SUPFAM" id="SSF48498">
    <property type="entry name" value="Tetracyclin repressor-like, C-terminal domain"/>
    <property type="match status" value="1"/>
</dbReference>
<evidence type="ECO:0000256" key="3">
    <source>
        <dbReference type="ARBA" id="ARBA00023163"/>
    </source>
</evidence>
<keyword evidence="3" id="KW-0804">Transcription</keyword>
<proteinExistence type="predicted"/>
<dbReference type="Pfam" id="PF00440">
    <property type="entry name" value="TetR_N"/>
    <property type="match status" value="1"/>
</dbReference>